<evidence type="ECO:0000313" key="3">
    <source>
        <dbReference type="EMBL" id="TWH64312.1"/>
    </source>
</evidence>
<dbReference type="InterPro" id="IPR025711">
    <property type="entry name" value="PepSY"/>
</dbReference>
<feature type="chain" id="PRO_5022042298" evidence="1">
    <location>
        <begin position="21"/>
        <end position="102"/>
    </location>
</feature>
<protein>
    <submittedName>
        <fullName evidence="3">Peptidase YpeB-like protein</fullName>
    </submittedName>
</protein>
<evidence type="ECO:0000256" key="1">
    <source>
        <dbReference type="SAM" id="SignalP"/>
    </source>
</evidence>
<gene>
    <name evidence="3" type="ORF">LX59_02515</name>
</gene>
<dbReference type="Proteomes" id="UP000319627">
    <property type="component" value="Unassembled WGS sequence"/>
</dbReference>
<name>A0A562I033_9GAMM</name>
<feature type="signal peptide" evidence="1">
    <location>
        <begin position="1"/>
        <end position="20"/>
    </location>
</feature>
<organism evidence="3 4">
    <name type="scientific">Azomonas agilis</name>
    <dbReference type="NCBI Taxonomy" id="116849"/>
    <lineage>
        <taxon>Bacteria</taxon>
        <taxon>Pseudomonadati</taxon>
        <taxon>Pseudomonadota</taxon>
        <taxon>Gammaproteobacteria</taxon>
        <taxon>Pseudomonadales</taxon>
        <taxon>Pseudomonadaceae</taxon>
        <taxon>Azomonas</taxon>
    </lineage>
</organism>
<dbReference type="AlphaFoldDB" id="A0A562I033"/>
<dbReference type="RefSeq" id="WP_144572298.1">
    <property type="nucleotide sequence ID" value="NZ_VLKG01000010.1"/>
</dbReference>
<keyword evidence="4" id="KW-1185">Reference proteome</keyword>
<comment type="caution">
    <text evidence="3">The sequence shown here is derived from an EMBL/GenBank/DDBJ whole genome shotgun (WGS) entry which is preliminary data.</text>
</comment>
<evidence type="ECO:0000259" key="2">
    <source>
        <dbReference type="Pfam" id="PF03413"/>
    </source>
</evidence>
<dbReference type="OrthoDB" id="5704710at2"/>
<reference evidence="3 4" key="1">
    <citation type="submission" date="2019-07" db="EMBL/GenBank/DDBJ databases">
        <title>Genomic Encyclopedia of Type Strains, Phase I: the one thousand microbial genomes (KMG-I) project.</title>
        <authorList>
            <person name="Kyrpides N."/>
        </authorList>
    </citation>
    <scope>NUCLEOTIDE SEQUENCE [LARGE SCALE GENOMIC DNA]</scope>
    <source>
        <strain evidence="3 4">DSM 375</strain>
    </source>
</reference>
<dbReference type="Pfam" id="PF03413">
    <property type="entry name" value="PepSY"/>
    <property type="match status" value="1"/>
</dbReference>
<dbReference type="EMBL" id="VLKG01000010">
    <property type="protein sequence ID" value="TWH64312.1"/>
    <property type="molecule type" value="Genomic_DNA"/>
</dbReference>
<sequence>MLKSALALLPVLWILTTSLAAGRDLDQDEALKLTREGQIMPLEQLLHSISRIYPNAQLLEVDLEEHHGHYVYEIDLLTAEGLARELELDARTGRLISDKEDD</sequence>
<accession>A0A562I033</accession>
<keyword evidence="1" id="KW-0732">Signal</keyword>
<feature type="domain" description="PepSY" evidence="2">
    <location>
        <begin position="53"/>
        <end position="98"/>
    </location>
</feature>
<evidence type="ECO:0000313" key="4">
    <source>
        <dbReference type="Proteomes" id="UP000319627"/>
    </source>
</evidence>
<dbReference type="Gene3D" id="3.10.450.40">
    <property type="match status" value="1"/>
</dbReference>
<proteinExistence type="predicted"/>